<keyword evidence="1" id="KW-1133">Transmembrane helix</keyword>
<dbReference type="EMBL" id="CP120733">
    <property type="protein sequence ID" value="WFD12325.1"/>
    <property type="molecule type" value="Genomic_DNA"/>
</dbReference>
<proteinExistence type="predicted"/>
<protein>
    <submittedName>
        <fullName evidence="2">NusG domain II-containing protein</fullName>
    </submittedName>
</protein>
<keyword evidence="1" id="KW-0472">Membrane</keyword>
<dbReference type="Pfam" id="PF07009">
    <property type="entry name" value="NusG_II"/>
    <property type="match status" value="1"/>
</dbReference>
<dbReference type="Gene3D" id="2.60.320.10">
    <property type="entry name" value="N-utilization substance G protein NusG, insert domain"/>
    <property type="match status" value="1"/>
</dbReference>
<keyword evidence="1" id="KW-0812">Transmembrane</keyword>
<organism evidence="2 3">
    <name type="scientific">Tepidibacter hydrothermalis</name>
    <dbReference type="NCBI Taxonomy" id="3036126"/>
    <lineage>
        <taxon>Bacteria</taxon>
        <taxon>Bacillati</taxon>
        <taxon>Bacillota</taxon>
        <taxon>Clostridia</taxon>
        <taxon>Peptostreptococcales</taxon>
        <taxon>Peptostreptococcaceae</taxon>
        <taxon>Tepidibacter</taxon>
    </lineage>
</organism>
<dbReference type="Proteomes" id="UP001222800">
    <property type="component" value="Chromosome"/>
</dbReference>
<evidence type="ECO:0000313" key="3">
    <source>
        <dbReference type="Proteomes" id="UP001222800"/>
    </source>
</evidence>
<gene>
    <name evidence="2" type="ORF">P4S50_03740</name>
</gene>
<accession>A0ABY8EJK4</accession>
<sequence>MNIKNREYTITKPKKLDYLILVSVLILSVSTFYFTNMDSGDTGYKRVQVVVDNKVYEDVVITDDDYKKTIKIETEEGYNYIHIHDGGVEITEADCYDEVCVKTGFIDRKGQIIACLPHKMYVKILGEDSQVDNVSY</sequence>
<dbReference type="InterPro" id="IPR038690">
    <property type="entry name" value="NusG_2_sf"/>
</dbReference>
<reference evidence="2 3" key="1">
    <citation type="submission" date="2023-03" db="EMBL/GenBank/DDBJ databases">
        <title>Complete genome sequence of Tepidibacter sp. SWIR-1, isolated from a deep-sea hydrothermal vent.</title>
        <authorList>
            <person name="Li X."/>
        </authorList>
    </citation>
    <scope>NUCLEOTIDE SEQUENCE [LARGE SCALE GENOMIC DNA]</scope>
    <source>
        <strain evidence="2 3">SWIR-1</strain>
    </source>
</reference>
<name>A0ABY8EJK4_9FIRM</name>
<dbReference type="CDD" id="cd09846">
    <property type="entry name" value="DUF1312"/>
    <property type="match status" value="1"/>
</dbReference>
<feature type="transmembrane region" description="Helical" evidence="1">
    <location>
        <begin position="16"/>
        <end position="35"/>
    </location>
</feature>
<evidence type="ECO:0000256" key="1">
    <source>
        <dbReference type="SAM" id="Phobius"/>
    </source>
</evidence>
<keyword evidence="3" id="KW-1185">Reference proteome</keyword>
<evidence type="ECO:0000313" key="2">
    <source>
        <dbReference type="EMBL" id="WFD12325.1"/>
    </source>
</evidence>